<dbReference type="HOGENOM" id="CLU_1173387_0_0_2"/>
<evidence type="ECO:0000256" key="1">
    <source>
        <dbReference type="ARBA" id="ARBA00022603"/>
    </source>
</evidence>
<sequence>MDIPWLYFFSITTAYRRRKMMGDRPAWLYDETKQIGTDYDDVSEIRIYDQRMAKIRDVAKEVGEVLDLLDLSPEATVLELGCGTGEFPIAAVGRCSWVIAADVSKPMLRYAREKAEERLREGGAGDLDRIEYVRGGFLTYQHQGEPLDAVVTQFALHHLPDFWKQVALIRIAGMLKPAGKLFIRDVIYSFDAAGYEGFFDRYLSRMAEMGGEGTPRDILVHIRDEHSTIGWMMEGMIERAGFSIERADYRAGFIASYLCVKEGRR</sequence>
<dbReference type="PANTHER" id="PTHR43861:SF1">
    <property type="entry name" value="TRANS-ACONITATE 2-METHYLTRANSFERASE"/>
    <property type="match status" value="1"/>
</dbReference>
<dbReference type="PATRIC" id="fig|1110509.7.peg.683"/>
<evidence type="ECO:0000313" key="4">
    <source>
        <dbReference type="EMBL" id="AET63996.1"/>
    </source>
</evidence>
<keyword evidence="1 4" id="KW-0489">Methyltransferase</keyword>
<organism evidence="4 5">
    <name type="scientific">Methanothrix harundinacea (strain 6Ac)</name>
    <name type="common">Methanosaeta harundinacea</name>
    <dbReference type="NCBI Taxonomy" id="1110509"/>
    <lineage>
        <taxon>Archaea</taxon>
        <taxon>Methanobacteriati</taxon>
        <taxon>Methanobacteriota</taxon>
        <taxon>Stenosarchaea group</taxon>
        <taxon>Methanomicrobia</taxon>
        <taxon>Methanotrichales</taxon>
        <taxon>Methanotrichaceae</taxon>
        <taxon>Methanothrix</taxon>
    </lineage>
</organism>
<dbReference type="Proteomes" id="UP000005877">
    <property type="component" value="Chromosome"/>
</dbReference>
<name>G7WNM0_METH6</name>
<dbReference type="PANTHER" id="PTHR43861">
    <property type="entry name" value="TRANS-ACONITATE 2-METHYLTRANSFERASE-RELATED"/>
    <property type="match status" value="1"/>
</dbReference>
<dbReference type="GO" id="GO:0032259">
    <property type="term" value="P:methylation"/>
    <property type="evidence" value="ECO:0007669"/>
    <property type="project" value="UniProtKB-KW"/>
</dbReference>
<evidence type="ECO:0000313" key="5">
    <source>
        <dbReference type="Proteomes" id="UP000005877"/>
    </source>
</evidence>
<dbReference type="Gene3D" id="3.40.50.150">
    <property type="entry name" value="Vaccinia Virus protein VP39"/>
    <property type="match status" value="1"/>
</dbReference>
<keyword evidence="5" id="KW-1185">Reference proteome</keyword>
<dbReference type="KEGG" id="mhi:Mhar_0618"/>
<dbReference type="AlphaFoldDB" id="G7WNM0"/>
<evidence type="ECO:0000259" key="3">
    <source>
        <dbReference type="Pfam" id="PF13649"/>
    </source>
</evidence>
<accession>G7WNM0</accession>
<dbReference type="InterPro" id="IPR041698">
    <property type="entry name" value="Methyltransf_25"/>
</dbReference>
<dbReference type="EMBL" id="CP003117">
    <property type="protein sequence ID" value="AET63996.1"/>
    <property type="molecule type" value="Genomic_DNA"/>
</dbReference>
<dbReference type="STRING" id="1110509.Mhar_0618"/>
<dbReference type="SUPFAM" id="SSF53335">
    <property type="entry name" value="S-adenosyl-L-methionine-dependent methyltransferases"/>
    <property type="match status" value="1"/>
</dbReference>
<dbReference type="InterPro" id="IPR029063">
    <property type="entry name" value="SAM-dependent_MTases_sf"/>
</dbReference>
<reference evidence="4 5" key="1">
    <citation type="journal article" date="2012" name="PLoS ONE">
        <title>The genome characteristics and predicted function of methyl-group oxidation pathway in the obligate aceticlastic methanogens, Methanosaeta spp.</title>
        <authorList>
            <person name="Zhu J."/>
            <person name="Zheng H."/>
            <person name="Ai G."/>
            <person name="Zhang G."/>
            <person name="Liu D."/>
            <person name="Liu X."/>
            <person name="Dong X."/>
        </authorList>
    </citation>
    <scope>NUCLEOTIDE SEQUENCE [LARGE SCALE GENOMIC DNA]</scope>
    <source>
        <strain evidence="4 5">6Ac</strain>
    </source>
</reference>
<dbReference type="Pfam" id="PF13649">
    <property type="entry name" value="Methyltransf_25"/>
    <property type="match status" value="1"/>
</dbReference>
<evidence type="ECO:0000256" key="2">
    <source>
        <dbReference type="ARBA" id="ARBA00022679"/>
    </source>
</evidence>
<dbReference type="CDD" id="cd02440">
    <property type="entry name" value="AdoMet_MTases"/>
    <property type="match status" value="1"/>
</dbReference>
<keyword evidence="2 4" id="KW-0808">Transferase</keyword>
<dbReference type="GO" id="GO:0008168">
    <property type="term" value="F:methyltransferase activity"/>
    <property type="evidence" value="ECO:0007669"/>
    <property type="project" value="UniProtKB-KW"/>
</dbReference>
<proteinExistence type="predicted"/>
<protein>
    <submittedName>
        <fullName evidence="4">Methyltransferase, putative</fullName>
    </submittedName>
</protein>
<gene>
    <name evidence="4" type="ordered locus">Mhar_0618</name>
</gene>
<feature type="domain" description="Methyltransferase" evidence="3">
    <location>
        <begin position="77"/>
        <end position="179"/>
    </location>
</feature>